<evidence type="ECO:0000256" key="6">
    <source>
        <dbReference type="SAM" id="MobiDB-lite"/>
    </source>
</evidence>
<dbReference type="EMBL" id="SIXI01000005">
    <property type="protein sequence ID" value="TBO29335.1"/>
    <property type="molecule type" value="Genomic_DNA"/>
</dbReference>
<feature type="region of interest" description="Disordered" evidence="6">
    <location>
        <begin position="41"/>
        <end position="92"/>
    </location>
</feature>
<protein>
    <recommendedName>
        <fullName evidence="4">Endolytic peptidoglycan transglycosylase RlpA</fullName>
        <ecNumber evidence="4">4.2.2.-</ecNumber>
    </recommendedName>
</protein>
<comment type="similarity">
    <text evidence="4 5">Belongs to the RlpA family.</text>
</comment>
<dbReference type="Gene3D" id="3.30.70.1070">
    <property type="entry name" value="Sporulation related repeat"/>
    <property type="match status" value="1"/>
</dbReference>
<dbReference type="InterPro" id="IPR009009">
    <property type="entry name" value="RlpA-like_DPBB"/>
</dbReference>
<comment type="subcellular location">
    <subcellularLocation>
        <location evidence="4">Cell membrane</location>
        <topology evidence="4">Lipid-anchor</topology>
    </subcellularLocation>
</comment>
<dbReference type="PROSITE" id="PS51257">
    <property type="entry name" value="PROKAR_LIPOPROTEIN"/>
    <property type="match status" value="1"/>
</dbReference>
<dbReference type="EC" id="4.2.2.-" evidence="4"/>
<reference evidence="8 9" key="1">
    <citation type="submission" date="2019-02" db="EMBL/GenBank/DDBJ databases">
        <title>Aquabacterium sp. strain KMB7.</title>
        <authorList>
            <person name="Chen W.-M."/>
        </authorList>
    </citation>
    <scope>NUCLEOTIDE SEQUENCE [LARGE SCALE GENOMIC DNA]</scope>
    <source>
        <strain evidence="8 9">KMB7</strain>
    </source>
</reference>
<dbReference type="GO" id="GO:0005886">
    <property type="term" value="C:plasma membrane"/>
    <property type="evidence" value="ECO:0007669"/>
    <property type="project" value="UniProtKB-SubCell"/>
</dbReference>
<accession>A0A4Q9GWC2</accession>
<dbReference type="GO" id="GO:0000270">
    <property type="term" value="P:peptidoglycan metabolic process"/>
    <property type="evidence" value="ECO:0007669"/>
    <property type="project" value="UniProtKB-UniRule"/>
</dbReference>
<dbReference type="PANTHER" id="PTHR34183">
    <property type="entry name" value="ENDOLYTIC PEPTIDOGLYCAN TRANSGLYCOSYLASE RLPA"/>
    <property type="match status" value="1"/>
</dbReference>
<dbReference type="NCBIfam" id="TIGR00413">
    <property type="entry name" value="rlpA"/>
    <property type="match status" value="1"/>
</dbReference>
<dbReference type="GO" id="GO:0042834">
    <property type="term" value="F:peptidoglycan binding"/>
    <property type="evidence" value="ECO:0007669"/>
    <property type="project" value="InterPro"/>
</dbReference>
<feature type="compositionally biased region" description="Basic and acidic residues" evidence="6">
    <location>
        <begin position="62"/>
        <end position="77"/>
    </location>
</feature>
<evidence type="ECO:0000256" key="2">
    <source>
        <dbReference type="ARBA" id="ARBA00023239"/>
    </source>
</evidence>
<sequence length="388" mass="41270">MLRAALSLVRLPALGRVAAWTLSGVLVSLAGCSTVPLPPAEPVARPSAKAENDRPAPPVVRPDVRPERDGAPDRPPEDLASVPDAVPRIEPILPRGPNKPYTVLGQDYEPMAADVPYKEKGTASWYGTKFHGRRTASGEVYSMYGMTAAHRTLPIPSYVRVRNPANDKAVIVRVNDRGPFHASRVLDLSYTAAARLELLARGHGEVEIERITFEDIRTGRWVGPGADGGSEPAMVPPRVAGVSAQPGNLGMTASAVGGDPIEALASRLDAARPAPVASPAEPVSAPLSATESVAGGAVSAPARARAFTPHQEGFWVQLAAFSQRAGVDAFQKRVATELSHLAPLLAVFQEGPGYRLQVGPYARRDEAHGIAQRVREALRLSPIVVERR</sequence>
<keyword evidence="4" id="KW-0564">Palmitate</keyword>
<evidence type="ECO:0000256" key="3">
    <source>
        <dbReference type="ARBA" id="ARBA00023316"/>
    </source>
</evidence>
<dbReference type="Gene3D" id="2.40.40.10">
    <property type="entry name" value="RlpA-like domain"/>
    <property type="match status" value="1"/>
</dbReference>
<keyword evidence="4" id="KW-1003">Cell membrane</keyword>
<dbReference type="InterPro" id="IPR007730">
    <property type="entry name" value="SPOR-like_dom"/>
</dbReference>
<dbReference type="PROSITE" id="PS51724">
    <property type="entry name" value="SPOR"/>
    <property type="match status" value="1"/>
</dbReference>
<keyword evidence="1" id="KW-0732">Signal</keyword>
<evidence type="ECO:0000313" key="8">
    <source>
        <dbReference type="EMBL" id="TBO29335.1"/>
    </source>
</evidence>
<dbReference type="Proteomes" id="UP000292120">
    <property type="component" value="Unassembled WGS sequence"/>
</dbReference>
<dbReference type="HAMAP" id="MF_02071">
    <property type="entry name" value="RlpA"/>
    <property type="match status" value="1"/>
</dbReference>
<dbReference type="InterPro" id="IPR034718">
    <property type="entry name" value="RlpA"/>
</dbReference>
<dbReference type="InterPro" id="IPR012997">
    <property type="entry name" value="RplA"/>
</dbReference>
<proteinExistence type="inferred from homology"/>
<keyword evidence="2 4" id="KW-0456">Lyase</keyword>
<dbReference type="InterPro" id="IPR036680">
    <property type="entry name" value="SPOR-like_sf"/>
</dbReference>
<name>A0A4Q9GWC2_9BURK</name>
<keyword evidence="4" id="KW-0472">Membrane</keyword>
<keyword evidence="9" id="KW-1185">Reference proteome</keyword>
<dbReference type="OrthoDB" id="9779128at2"/>
<dbReference type="Pfam" id="PF05036">
    <property type="entry name" value="SPOR"/>
    <property type="match status" value="1"/>
</dbReference>
<comment type="caution">
    <text evidence="8">The sequence shown here is derived from an EMBL/GenBank/DDBJ whole genome shotgun (WGS) entry which is preliminary data.</text>
</comment>
<gene>
    <name evidence="4" type="primary">rlpA</name>
    <name evidence="8" type="ORF">EYS42_13075</name>
</gene>
<dbReference type="GO" id="GO:0071555">
    <property type="term" value="P:cell wall organization"/>
    <property type="evidence" value="ECO:0007669"/>
    <property type="project" value="UniProtKB-KW"/>
</dbReference>
<evidence type="ECO:0000259" key="7">
    <source>
        <dbReference type="PROSITE" id="PS51724"/>
    </source>
</evidence>
<evidence type="ECO:0000313" key="9">
    <source>
        <dbReference type="Proteomes" id="UP000292120"/>
    </source>
</evidence>
<keyword evidence="4" id="KW-0449">Lipoprotein</keyword>
<evidence type="ECO:0000256" key="5">
    <source>
        <dbReference type="RuleBase" id="RU003495"/>
    </source>
</evidence>
<evidence type="ECO:0000256" key="1">
    <source>
        <dbReference type="ARBA" id="ARBA00022729"/>
    </source>
</evidence>
<dbReference type="GO" id="GO:0008932">
    <property type="term" value="F:lytic endotransglycosylase activity"/>
    <property type="evidence" value="ECO:0007669"/>
    <property type="project" value="UniProtKB-UniRule"/>
</dbReference>
<dbReference type="InterPro" id="IPR036908">
    <property type="entry name" value="RlpA-like_sf"/>
</dbReference>
<dbReference type="AlphaFoldDB" id="A0A4Q9GWC2"/>
<feature type="domain" description="SPOR" evidence="7">
    <location>
        <begin position="308"/>
        <end position="387"/>
    </location>
</feature>
<comment type="function">
    <text evidence="4">Lytic transglycosylase with a strong preference for naked glycan strands that lack stem peptides.</text>
</comment>
<keyword evidence="3 4" id="KW-0961">Cell wall biogenesis/degradation</keyword>
<dbReference type="PANTHER" id="PTHR34183:SF1">
    <property type="entry name" value="ENDOLYTIC PEPTIDOGLYCAN TRANSGLYCOSYLASE RLPA"/>
    <property type="match status" value="1"/>
</dbReference>
<organism evidence="8 9">
    <name type="scientific">Aquabacterium lacunae</name>
    <dbReference type="NCBI Taxonomy" id="2528630"/>
    <lineage>
        <taxon>Bacteria</taxon>
        <taxon>Pseudomonadati</taxon>
        <taxon>Pseudomonadota</taxon>
        <taxon>Betaproteobacteria</taxon>
        <taxon>Burkholderiales</taxon>
        <taxon>Aquabacterium</taxon>
    </lineage>
</organism>
<dbReference type="SUPFAM" id="SSF50685">
    <property type="entry name" value="Barwin-like endoglucanases"/>
    <property type="match status" value="1"/>
</dbReference>
<dbReference type="CDD" id="cd22268">
    <property type="entry name" value="DPBB_RlpA-like"/>
    <property type="match status" value="1"/>
</dbReference>
<dbReference type="RefSeq" id="WP_130968630.1">
    <property type="nucleotide sequence ID" value="NZ_SIXI01000005.1"/>
</dbReference>
<evidence type="ECO:0000256" key="4">
    <source>
        <dbReference type="HAMAP-Rule" id="MF_02071"/>
    </source>
</evidence>
<dbReference type="SUPFAM" id="SSF110997">
    <property type="entry name" value="Sporulation related repeat"/>
    <property type="match status" value="1"/>
</dbReference>
<dbReference type="Pfam" id="PF03330">
    <property type="entry name" value="DPBB_1"/>
    <property type="match status" value="1"/>
</dbReference>